<organism evidence="1 2">
    <name type="scientific">Mesonia aestuariivivens</name>
    <dbReference type="NCBI Taxonomy" id="2796128"/>
    <lineage>
        <taxon>Bacteria</taxon>
        <taxon>Pseudomonadati</taxon>
        <taxon>Bacteroidota</taxon>
        <taxon>Flavobacteriia</taxon>
        <taxon>Flavobacteriales</taxon>
        <taxon>Flavobacteriaceae</taxon>
        <taxon>Mesonia</taxon>
    </lineage>
</organism>
<comment type="caution">
    <text evidence="1">The sequence shown here is derived from an EMBL/GenBank/DDBJ whole genome shotgun (WGS) entry which is preliminary data.</text>
</comment>
<dbReference type="RefSeq" id="WP_219039452.1">
    <property type="nucleotide sequence ID" value="NZ_JAHWDF010000004.1"/>
</dbReference>
<name>A0ABS6W005_9FLAO</name>
<proteinExistence type="predicted"/>
<evidence type="ECO:0000313" key="1">
    <source>
        <dbReference type="EMBL" id="MBW2961170.1"/>
    </source>
</evidence>
<dbReference type="Proteomes" id="UP000719267">
    <property type="component" value="Unassembled WGS sequence"/>
</dbReference>
<reference evidence="1 2" key="1">
    <citation type="submission" date="2021-07" db="EMBL/GenBank/DDBJ databases">
        <title>Mesonia aestuariivivens sp. nov., isolated from a tidal flat.</title>
        <authorList>
            <person name="Kim Y.-O."/>
            <person name="Yoon J.-H."/>
        </authorList>
    </citation>
    <scope>NUCLEOTIDE SEQUENCE [LARGE SCALE GENOMIC DNA]</scope>
    <source>
        <strain evidence="1 2">JHPTF-M18</strain>
    </source>
</reference>
<dbReference type="EMBL" id="JAHWDF010000004">
    <property type="protein sequence ID" value="MBW2961170.1"/>
    <property type="molecule type" value="Genomic_DNA"/>
</dbReference>
<keyword evidence="2" id="KW-1185">Reference proteome</keyword>
<accession>A0ABS6W005</accession>
<evidence type="ECO:0008006" key="3">
    <source>
        <dbReference type="Google" id="ProtNLM"/>
    </source>
</evidence>
<protein>
    <recommendedName>
        <fullName evidence="3">RHS repeat protein</fullName>
    </recommendedName>
</protein>
<evidence type="ECO:0000313" key="2">
    <source>
        <dbReference type="Proteomes" id="UP000719267"/>
    </source>
</evidence>
<gene>
    <name evidence="1" type="ORF">KW502_05095</name>
</gene>
<sequence length="172" mass="20448">MDGNFDYLYELEYKNAKVIARKQNTRFPKIDSVVYDDLGRLWKLYKIPSNKYSVFEYENNSSKLPFKRLEIKIESSYINPPPPYEEMITYNTNHQIKKTVIEYSREIASTGQIFTTNKTTKYTYNNDGNLIKDHYRETTNFSDTDYEIIQLYGDYDTLNNPFEGLPFLNFVV</sequence>